<evidence type="ECO:0000313" key="3">
    <source>
        <dbReference type="Proteomes" id="UP001221686"/>
    </source>
</evidence>
<reference evidence="2 3" key="1">
    <citation type="submission" date="2022-11" db="EMBL/GenBank/DDBJ databases">
        <title>Minimal conservation of predation-associated metabolite biosynthetic gene clusters underscores biosynthetic potential of Myxococcota including descriptions for ten novel species: Archangium lansinium sp. nov., Myxococcus landrumus sp. nov., Nannocystis bai.</title>
        <authorList>
            <person name="Ahearne A."/>
            <person name="Stevens C."/>
            <person name="Dowd S."/>
        </authorList>
    </citation>
    <scope>NUCLEOTIDE SEQUENCE [LARGE SCALE GENOMIC DNA]</scope>
    <source>
        <strain evidence="2 3">BB15-2</strain>
    </source>
</reference>
<keyword evidence="3" id="KW-1185">Reference proteome</keyword>
<evidence type="ECO:0000313" key="2">
    <source>
        <dbReference type="EMBL" id="MDC0719925.1"/>
    </source>
</evidence>
<proteinExistence type="predicted"/>
<gene>
    <name evidence="2" type="ORF">POL25_23700</name>
</gene>
<sequence length="182" mass="19258">MAAEQAACASAVADKPETEGGASRNGAPLDTWLTWVAFVRAYGRAPSTPADSARVMILLACVRERLLAEQPKITAKPTPGAYYQIKTGDTLFEVTKAAYPGGVSLNGKPPTNMQAAQAVNASPENLRFVRMVAAEKNLFPSGRVTFMPIFGTFAQQRADATKGSEGAGKNYAVIWIPTPPGV</sequence>
<protein>
    <recommendedName>
        <fullName evidence="4">LysM domain-containing protein</fullName>
    </recommendedName>
</protein>
<evidence type="ECO:0008006" key="4">
    <source>
        <dbReference type="Google" id="ProtNLM"/>
    </source>
</evidence>
<evidence type="ECO:0000256" key="1">
    <source>
        <dbReference type="SAM" id="MobiDB-lite"/>
    </source>
</evidence>
<accession>A0ABT5E2B8</accession>
<comment type="caution">
    <text evidence="2">The sequence shown here is derived from an EMBL/GenBank/DDBJ whole genome shotgun (WGS) entry which is preliminary data.</text>
</comment>
<dbReference type="RefSeq" id="WP_272088423.1">
    <property type="nucleotide sequence ID" value="NZ_JAQNDL010000002.1"/>
</dbReference>
<feature type="region of interest" description="Disordered" evidence="1">
    <location>
        <begin position="1"/>
        <end position="26"/>
    </location>
</feature>
<dbReference type="Proteomes" id="UP001221686">
    <property type="component" value="Unassembled WGS sequence"/>
</dbReference>
<organism evidence="2 3">
    <name type="scientific">Nannocystis bainbridge</name>
    <dbReference type="NCBI Taxonomy" id="2995303"/>
    <lineage>
        <taxon>Bacteria</taxon>
        <taxon>Pseudomonadati</taxon>
        <taxon>Myxococcota</taxon>
        <taxon>Polyangia</taxon>
        <taxon>Nannocystales</taxon>
        <taxon>Nannocystaceae</taxon>
        <taxon>Nannocystis</taxon>
    </lineage>
</organism>
<dbReference type="EMBL" id="JAQNDL010000002">
    <property type="protein sequence ID" value="MDC0719925.1"/>
    <property type="molecule type" value="Genomic_DNA"/>
</dbReference>
<feature type="compositionally biased region" description="Low complexity" evidence="1">
    <location>
        <begin position="1"/>
        <end position="13"/>
    </location>
</feature>
<name>A0ABT5E2B8_9BACT</name>